<gene>
    <name evidence="2" type="ORF">NFG58_03145</name>
</gene>
<dbReference type="AlphaFoldDB" id="A0AAU7KLL4"/>
<dbReference type="Pfam" id="PF04224">
    <property type="entry name" value="DUF417"/>
    <property type="match status" value="1"/>
</dbReference>
<organism evidence="2">
    <name type="scientific">Halomonas sp. RT37</name>
    <dbReference type="NCBI Taxonomy" id="2950872"/>
    <lineage>
        <taxon>Bacteria</taxon>
        <taxon>Pseudomonadati</taxon>
        <taxon>Pseudomonadota</taxon>
        <taxon>Gammaproteobacteria</taxon>
        <taxon>Oceanospirillales</taxon>
        <taxon>Halomonadaceae</taxon>
        <taxon>Halomonas</taxon>
    </lineage>
</organism>
<proteinExistence type="predicted"/>
<name>A0AAU7KLL4_9GAMM</name>
<evidence type="ECO:0000313" key="2">
    <source>
        <dbReference type="EMBL" id="XBO71728.1"/>
    </source>
</evidence>
<dbReference type="RefSeq" id="WP_108448003.1">
    <property type="nucleotide sequence ID" value="NZ_CP098827.1"/>
</dbReference>
<keyword evidence="1" id="KW-0472">Membrane</keyword>
<dbReference type="GO" id="GO:0005886">
    <property type="term" value="C:plasma membrane"/>
    <property type="evidence" value="ECO:0007669"/>
    <property type="project" value="TreeGrafter"/>
</dbReference>
<keyword evidence="1" id="KW-0812">Transmembrane</keyword>
<evidence type="ECO:0000256" key="1">
    <source>
        <dbReference type="SAM" id="Phobius"/>
    </source>
</evidence>
<dbReference type="InterPro" id="IPR016865">
    <property type="entry name" value="RclC"/>
</dbReference>
<dbReference type="GO" id="GO:1901530">
    <property type="term" value="P:response to hypochlorite"/>
    <property type="evidence" value="ECO:0007669"/>
    <property type="project" value="TreeGrafter"/>
</dbReference>
<dbReference type="PANTHER" id="PTHR40106:SF1">
    <property type="entry name" value="INNER MEMBRANE PROTEIN RCLC"/>
    <property type="match status" value="1"/>
</dbReference>
<feature type="transmembrane region" description="Helical" evidence="1">
    <location>
        <begin position="125"/>
        <end position="148"/>
    </location>
</feature>
<dbReference type="PANTHER" id="PTHR40106">
    <property type="entry name" value="INNER MEMBRANE PROTEIN RCLC"/>
    <property type="match status" value="1"/>
</dbReference>
<protein>
    <submittedName>
        <fullName evidence="2">YkgB family protein</fullName>
    </submittedName>
</protein>
<feature type="transmembrane region" description="Helical" evidence="1">
    <location>
        <begin position="85"/>
        <end position="105"/>
    </location>
</feature>
<dbReference type="PIRSF" id="PIRSF028065">
    <property type="entry name" value="UCP028065"/>
    <property type="match status" value="1"/>
</dbReference>
<accession>A0AAU7KLL4</accession>
<feature type="transmembrane region" description="Helical" evidence="1">
    <location>
        <begin position="6"/>
        <end position="28"/>
    </location>
</feature>
<dbReference type="EMBL" id="CP098827">
    <property type="protein sequence ID" value="XBO71728.1"/>
    <property type="molecule type" value="Genomic_DNA"/>
</dbReference>
<dbReference type="InterPro" id="IPR007339">
    <property type="entry name" value="RclC-like"/>
</dbReference>
<keyword evidence="1" id="KW-1133">Transmembrane helix</keyword>
<reference evidence="2" key="1">
    <citation type="submission" date="2022-06" db="EMBL/GenBank/DDBJ databases">
        <title>A novel DMS-producing enzyme.</title>
        <authorList>
            <person name="Zhang Y."/>
        </authorList>
    </citation>
    <scope>NUCLEOTIDE SEQUENCE</scope>
    <source>
        <strain evidence="2">RT37</strain>
    </source>
</reference>
<sequence length="170" mass="17570">MNHTTISRLGFYVALYGVVAILFWIGFFKYHPDEAAAIQGIVASSPLMAWLYDVASVNQVSAAIGTAEIIVGLLVAAYPISKKAGLVGGALASVIFLTTTSFLLTTPGVLHVSSLSGDTLAFPSLFGGFLAKDLVLLGASLVITGSAWQAVSAERSAQHAKDDALVADAA</sequence>
<feature type="transmembrane region" description="Helical" evidence="1">
    <location>
        <begin position="58"/>
        <end position="78"/>
    </location>
</feature>